<evidence type="ECO:0000259" key="12">
    <source>
        <dbReference type="PROSITE" id="PS51873"/>
    </source>
</evidence>
<sequence>MDEATLGLIIELQLQDIEALASSSKGKQRDGEVPDPVAAVDAYKEELEVLRQSARDAVMSRSLADAVRLDGDAITALELNEQQAREDRRIAQQIHAGGNVEQPQTRPRSNSAQSTLSHVDNDLYEKMLALNVRDEPGESSRRAASLHSGPKQCDICTEERAAYLVAGLPCGHKYCRVCLVQLYTDSLTDESLFPPRCCQRPIPIESAKHLLPRTLLGRFKARETELNTPNRTYCHRPTCSTFIPVQFIVANTGMCPNCRAATCVTCKGAEHRGEDCPKDESTQQVLELARQQGWQRCHSCHRLVELNHGCNHITCKCRAEFCYECGAKWKTCECAHFQEERLIARANVIVDRDPGAANLTAQVREQMRQREMQNLLQNHECAHRRWNYRGGRHQCEECHHWLPDYIFECNQCHIQACNRCRRNRL</sequence>
<dbReference type="PROSITE" id="PS00518">
    <property type="entry name" value="ZF_RING_1"/>
    <property type="match status" value="1"/>
</dbReference>
<dbReference type="PROSITE" id="PS50089">
    <property type="entry name" value="ZF_RING_2"/>
    <property type="match status" value="1"/>
</dbReference>
<dbReference type="CDD" id="cd20335">
    <property type="entry name" value="BRcat_RBR"/>
    <property type="match status" value="1"/>
</dbReference>
<dbReference type="Gene3D" id="3.30.40.10">
    <property type="entry name" value="Zinc/RING finger domain, C3HC4 (zinc finger)"/>
    <property type="match status" value="1"/>
</dbReference>
<dbReference type="PANTHER" id="PTHR11685">
    <property type="entry name" value="RBR FAMILY RING FINGER AND IBR DOMAIN-CONTAINING"/>
    <property type="match status" value="1"/>
</dbReference>
<evidence type="ECO:0000313" key="14">
    <source>
        <dbReference type="Proteomes" id="UP000028045"/>
    </source>
</evidence>
<dbReference type="GO" id="GO:0061630">
    <property type="term" value="F:ubiquitin protein ligase activity"/>
    <property type="evidence" value="ECO:0007669"/>
    <property type="project" value="UniProtKB-EC"/>
</dbReference>
<name>A0A084AKQ0_STACB</name>
<reference evidence="13 14" key="1">
    <citation type="journal article" date="2014" name="BMC Genomics">
        <title>Comparative genome sequencing reveals chemotype-specific gene clusters in the toxigenic black mold Stachybotrys.</title>
        <authorList>
            <person name="Semeiks J."/>
            <person name="Borek D."/>
            <person name="Otwinowski Z."/>
            <person name="Grishin N.V."/>
        </authorList>
    </citation>
    <scope>NUCLEOTIDE SEQUENCE [LARGE SCALE GENOMIC DNA]</scope>
    <source>
        <strain evidence="14">CBS 109288 / IBT 7711</strain>
    </source>
</reference>
<keyword evidence="8" id="KW-0862">Zinc</keyword>
<feature type="domain" description="RING-type" evidence="11">
    <location>
        <begin position="153"/>
        <end position="197"/>
    </location>
</feature>
<feature type="region of interest" description="Disordered" evidence="10">
    <location>
        <begin position="95"/>
        <end position="115"/>
    </location>
</feature>
<dbReference type="Pfam" id="PF01485">
    <property type="entry name" value="IBR"/>
    <property type="match status" value="1"/>
</dbReference>
<dbReference type="GO" id="GO:0008270">
    <property type="term" value="F:zinc ion binding"/>
    <property type="evidence" value="ECO:0007669"/>
    <property type="project" value="UniProtKB-KW"/>
</dbReference>
<evidence type="ECO:0000256" key="2">
    <source>
        <dbReference type="ARBA" id="ARBA00012251"/>
    </source>
</evidence>
<comment type="catalytic activity">
    <reaction evidence="1">
        <text>[E2 ubiquitin-conjugating enzyme]-S-ubiquitinyl-L-cysteine + [acceptor protein]-L-lysine = [E2 ubiquitin-conjugating enzyme]-L-cysteine + [acceptor protein]-N(6)-ubiquitinyl-L-lysine.</text>
        <dbReference type="EC" id="2.3.2.31"/>
    </reaction>
</comment>
<dbReference type="Proteomes" id="UP000028045">
    <property type="component" value="Unassembled WGS sequence"/>
</dbReference>
<dbReference type="CDD" id="cd22584">
    <property type="entry name" value="Rcat_RBR_unk"/>
    <property type="match status" value="1"/>
</dbReference>
<dbReference type="EC" id="2.3.2.31" evidence="2"/>
<dbReference type="InterPro" id="IPR002867">
    <property type="entry name" value="IBR_dom"/>
</dbReference>
<evidence type="ECO:0000256" key="7">
    <source>
        <dbReference type="ARBA" id="ARBA00022786"/>
    </source>
</evidence>
<dbReference type="HOGENOM" id="CLU_022048_7_6_1"/>
<dbReference type="InterPro" id="IPR013083">
    <property type="entry name" value="Znf_RING/FYVE/PHD"/>
</dbReference>
<dbReference type="SUPFAM" id="SSF57850">
    <property type="entry name" value="RING/U-box"/>
    <property type="match status" value="2"/>
</dbReference>
<dbReference type="AlphaFoldDB" id="A0A084AKQ0"/>
<accession>A0A084AKQ0</accession>
<evidence type="ECO:0000256" key="6">
    <source>
        <dbReference type="ARBA" id="ARBA00022771"/>
    </source>
</evidence>
<keyword evidence="3" id="KW-0808">Transferase</keyword>
<feature type="domain" description="RING-type" evidence="12">
    <location>
        <begin position="149"/>
        <end position="340"/>
    </location>
</feature>
<keyword evidence="7" id="KW-0833">Ubl conjugation pathway</keyword>
<dbReference type="OrthoDB" id="10009520at2759"/>
<gene>
    <name evidence="13" type="ORF">S7711_05881</name>
</gene>
<evidence type="ECO:0000256" key="1">
    <source>
        <dbReference type="ARBA" id="ARBA00001798"/>
    </source>
</evidence>
<feature type="compositionally biased region" description="Polar residues" evidence="10">
    <location>
        <begin position="101"/>
        <end position="115"/>
    </location>
</feature>
<evidence type="ECO:0000259" key="11">
    <source>
        <dbReference type="PROSITE" id="PS50089"/>
    </source>
</evidence>
<protein>
    <recommendedName>
        <fullName evidence="2">RBR-type E3 ubiquitin transferase</fullName>
        <ecNumber evidence="2">2.3.2.31</ecNumber>
    </recommendedName>
</protein>
<keyword evidence="6 9" id="KW-0863">Zinc-finger</keyword>
<dbReference type="InterPro" id="IPR031127">
    <property type="entry name" value="E3_UB_ligase_RBR"/>
</dbReference>
<evidence type="ECO:0000313" key="13">
    <source>
        <dbReference type="EMBL" id="KEY65879.1"/>
    </source>
</evidence>
<organism evidence="13 14">
    <name type="scientific">Stachybotrys chartarum (strain CBS 109288 / IBT 7711)</name>
    <name type="common">Toxic black mold</name>
    <name type="synonym">Stilbospora chartarum</name>
    <dbReference type="NCBI Taxonomy" id="1280523"/>
    <lineage>
        <taxon>Eukaryota</taxon>
        <taxon>Fungi</taxon>
        <taxon>Dikarya</taxon>
        <taxon>Ascomycota</taxon>
        <taxon>Pezizomycotina</taxon>
        <taxon>Sordariomycetes</taxon>
        <taxon>Hypocreomycetidae</taxon>
        <taxon>Hypocreales</taxon>
        <taxon>Stachybotryaceae</taxon>
        <taxon>Stachybotrys</taxon>
    </lineage>
</organism>
<proteinExistence type="predicted"/>
<evidence type="ECO:0000256" key="9">
    <source>
        <dbReference type="PROSITE-ProRule" id="PRU00175"/>
    </source>
</evidence>
<dbReference type="GO" id="GO:0016567">
    <property type="term" value="P:protein ubiquitination"/>
    <property type="evidence" value="ECO:0007669"/>
    <property type="project" value="InterPro"/>
</dbReference>
<keyword evidence="4" id="KW-0479">Metal-binding</keyword>
<dbReference type="EMBL" id="KL648682">
    <property type="protein sequence ID" value="KEY65879.1"/>
    <property type="molecule type" value="Genomic_DNA"/>
</dbReference>
<evidence type="ECO:0000256" key="10">
    <source>
        <dbReference type="SAM" id="MobiDB-lite"/>
    </source>
</evidence>
<keyword evidence="5" id="KW-0677">Repeat</keyword>
<dbReference type="InterPro" id="IPR017907">
    <property type="entry name" value="Znf_RING_CS"/>
</dbReference>
<dbReference type="PROSITE" id="PS51873">
    <property type="entry name" value="TRIAD"/>
    <property type="match status" value="1"/>
</dbReference>
<evidence type="ECO:0000256" key="8">
    <source>
        <dbReference type="ARBA" id="ARBA00022833"/>
    </source>
</evidence>
<dbReference type="InterPro" id="IPR044066">
    <property type="entry name" value="TRIAD_supradom"/>
</dbReference>
<evidence type="ECO:0000256" key="5">
    <source>
        <dbReference type="ARBA" id="ARBA00022737"/>
    </source>
</evidence>
<dbReference type="SMART" id="SM00647">
    <property type="entry name" value="IBR"/>
    <property type="match status" value="1"/>
</dbReference>
<evidence type="ECO:0000256" key="4">
    <source>
        <dbReference type="ARBA" id="ARBA00022723"/>
    </source>
</evidence>
<dbReference type="Gene3D" id="1.20.120.1750">
    <property type="match status" value="1"/>
</dbReference>
<dbReference type="InterPro" id="IPR001841">
    <property type="entry name" value="Znf_RING"/>
</dbReference>
<evidence type="ECO:0000256" key="3">
    <source>
        <dbReference type="ARBA" id="ARBA00022679"/>
    </source>
</evidence>
<keyword evidence="14" id="KW-1185">Reference proteome</keyword>